<organism evidence="2 3">
    <name type="scientific">Leclercia adecarboxylata</name>
    <dbReference type="NCBI Taxonomy" id="83655"/>
    <lineage>
        <taxon>Bacteria</taxon>
        <taxon>Pseudomonadati</taxon>
        <taxon>Pseudomonadota</taxon>
        <taxon>Gammaproteobacteria</taxon>
        <taxon>Enterobacterales</taxon>
        <taxon>Enterobacteriaceae</taxon>
        <taxon>Leclercia</taxon>
    </lineage>
</organism>
<dbReference type="Proteomes" id="UP000317812">
    <property type="component" value="Chromosome"/>
</dbReference>
<protein>
    <submittedName>
        <fullName evidence="2">DUF1120 domain-containing protein</fullName>
    </submittedName>
</protein>
<feature type="chain" id="PRO_5042979760" evidence="1">
    <location>
        <begin position="19"/>
        <end position="232"/>
    </location>
</feature>
<feature type="signal peptide" evidence="1">
    <location>
        <begin position="1"/>
        <end position="18"/>
    </location>
</feature>
<name>A0AAP9DE72_9ENTR</name>
<reference evidence="2 3" key="1">
    <citation type="submission" date="2019-01" db="EMBL/GenBank/DDBJ databases">
        <title>Florfenicol resistance in Enterobacteriaceae and whole-genome sequence analysis of florfenicol-resistant Leclercia adecarboxylata strain R25.</title>
        <authorList>
            <person name="Bao Q."/>
            <person name="Ying Y."/>
        </authorList>
    </citation>
    <scope>NUCLEOTIDE SEQUENCE [LARGE SCALE GENOMIC DNA]</scope>
    <source>
        <strain evidence="2 3">R25</strain>
    </source>
</reference>
<evidence type="ECO:0000256" key="1">
    <source>
        <dbReference type="SAM" id="SignalP"/>
    </source>
</evidence>
<evidence type="ECO:0000313" key="2">
    <source>
        <dbReference type="EMBL" id="QDK21213.1"/>
    </source>
</evidence>
<accession>A0AAP9DE72</accession>
<gene>
    <name evidence="2" type="ORF">ES815_07365</name>
</gene>
<dbReference type="AlphaFoldDB" id="A0AAP9DE72"/>
<dbReference type="Pfam" id="PF06551">
    <property type="entry name" value="DUF1120"/>
    <property type="match status" value="1"/>
</dbReference>
<evidence type="ECO:0000313" key="3">
    <source>
        <dbReference type="Proteomes" id="UP000317812"/>
    </source>
</evidence>
<sequence length="232" mass="24315">MRGICLLLAAFIAVPVVAKDSVSIDFELTADAAACIPVLSNNGVVDFNSRSAGSLSRNAFTQLGTRDLVLSLTCESSTAVAITARDTRAASVTWGKDEKGQQGPRFQINGGQYVNEGSRLFGLGMTAENKPVGSYAVQIDATNVMAADGDRSVAVEVAGSANQQGPWVKTELLPLPARQDYFYTFVQKGTLNPQPVSAATIPLQVSATVANALGSSQTIKLDGEAVISIVYL</sequence>
<dbReference type="EMBL" id="CP035382">
    <property type="protein sequence ID" value="QDK21213.1"/>
    <property type="molecule type" value="Genomic_DNA"/>
</dbReference>
<proteinExistence type="predicted"/>
<dbReference type="InterPro" id="IPR010546">
    <property type="entry name" value="DUF1120"/>
</dbReference>
<keyword evidence="1" id="KW-0732">Signal</keyword>